<reference evidence="1" key="5">
    <citation type="submission" date="2025-09" db="UniProtKB">
        <authorList>
            <consortium name="Ensembl"/>
        </authorList>
    </citation>
    <scope>IDENTIFICATION</scope>
</reference>
<evidence type="ECO:0000313" key="2">
    <source>
        <dbReference type="Proteomes" id="UP000005640"/>
    </source>
</evidence>
<protein>
    <submittedName>
        <fullName evidence="1">Leucine rich pentatricopeptide repeat containing</fullName>
    </submittedName>
</protein>
<dbReference type="EMBL" id="AC127379">
    <property type="status" value="NOT_ANNOTATED_CDS"/>
    <property type="molecule type" value="Genomic_DNA"/>
</dbReference>
<keyword evidence="3" id="KW-1267">Proteomics identification</keyword>
<sequence length="60" mass="6396">MAALLRSARWLLRAGAAPRLPLSLRLLPGGPGRLHAASYLPAARAGPVAGRDWVSPCWPR</sequence>
<dbReference type="Bgee" id="ENSG00000138095">
    <property type="expression patterns" value="Expressed in skeletal muscle tissue of rectus abdominis and 220 other cell types or tissues"/>
</dbReference>
<reference evidence="1" key="4">
    <citation type="submission" date="2025-08" db="UniProtKB">
        <authorList>
            <consortium name="Ensembl"/>
        </authorList>
    </citation>
    <scope>IDENTIFICATION</scope>
</reference>
<dbReference type="EMBL" id="AC108476">
    <property type="status" value="NOT_ANNOTATED_CDS"/>
    <property type="molecule type" value="Genomic_DNA"/>
</dbReference>
<reference evidence="1 2" key="1">
    <citation type="journal article" date="2001" name="Nature">
        <title>Initial sequencing and analysis of the human genome.</title>
        <authorList>
            <consortium name="International Human Genome Sequencing Consortium"/>
            <person name="Lander E.S."/>
            <person name="Linton L.M."/>
            <person name="Birren B."/>
            <person name="Nusbaum C."/>
            <person name="Zody M.C."/>
            <person name="Baldwin J."/>
            <person name="Devon K."/>
            <person name="Dewar K."/>
            <person name="Doyle M."/>
            <person name="FitzHugh W."/>
            <person name="Funke R."/>
            <person name="Gage D."/>
            <person name="Harris K."/>
            <person name="Heaford A."/>
            <person name="Howland J."/>
            <person name="Kann L."/>
            <person name="Lehoczky J."/>
            <person name="LeVine R."/>
            <person name="McEwan P."/>
            <person name="McKernan K."/>
            <person name="Meldrim J."/>
            <person name="Mesirov J.P."/>
            <person name="Miranda C."/>
            <person name="Morris W."/>
            <person name="Naylor J."/>
            <person name="Raymond C."/>
            <person name="Rosetti M."/>
            <person name="Santos R."/>
            <person name="Sheridan A."/>
            <person name="Sougnez C."/>
            <person name="Stange-Thomann N."/>
            <person name="Stojanovic N."/>
            <person name="Subramanian A."/>
            <person name="Wyman D."/>
            <person name="Rogers J."/>
            <person name="Sulston J."/>
            <person name="Ainscough R."/>
            <person name="Beck S."/>
            <person name="Bentley D."/>
            <person name="Burton J."/>
            <person name="Clee C."/>
            <person name="Carter N."/>
            <person name="Coulson A."/>
            <person name="Deadman R."/>
            <person name="Deloukas P."/>
            <person name="Dunham A."/>
            <person name="Dunham I."/>
            <person name="Durbin R."/>
            <person name="French L."/>
            <person name="Grafham D."/>
            <person name="Gregory S."/>
            <person name="Hubbard T."/>
            <person name="Humphray S."/>
            <person name="Hunt A."/>
            <person name="Jones M."/>
            <person name="Lloyd C."/>
            <person name="McMurray A."/>
            <person name="Matthews L."/>
            <person name="Mercer S."/>
            <person name="Milne S."/>
            <person name="Mullikin J.C."/>
            <person name="Mungall A."/>
            <person name="Plumb R."/>
            <person name="Ross M."/>
            <person name="Shownkeen R."/>
            <person name="Sims S."/>
            <person name="Waterston R.H."/>
            <person name="Wilson R.K."/>
            <person name="Hillier L.W."/>
            <person name="McPherson J.D."/>
            <person name="Marra M.A."/>
            <person name="Mardis E.R."/>
            <person name="Fulton L.A."/>
            <person name="Chinwalla A.T."/>
            <person name="Pepin K.H."/>
            <person name="Gish W.R."/>
            <person name="Chissoe S.L."/>
            <person name="Wendl M.C."/>
            <person name="Delehaunty K.D."/>
            <person name="Miner T.L."/>
            <person name="Delehaunty A."/>
            <person name="Kramer J.B."/>
            <person name="Cook L.L."/>
            <person name="Fulton R.S."/>
            <person name="Johnson D.L."/>
            <person name="Minx P.J."/>
            <person name="Clifton S.W."/>
            <person name="Hawkins T."/>
            <person name="Branscomb E."/>
            <person name="Predki P."/>
            <person name="Richardson P."/>
            <person name="Wenning S."/>
            <person name="Slezak T."/>
            <person name="Doggett N."/>
            <person name="Cheng J.F."/>
            <person name="Olsen A."/>
            <person name="Lucas S."/>
            <person name="Elkin C."/>
            <person name="Uberbacher E."/>
            <person name="Frazier M."/>
            <person name="Gibbs R.A."/>
            <person name="Muzny D.M."/>
            <person name="Scherer S.E."/>
            <person name="Bouck J.B."/>
            <person name="Sodergren E.J."/>
            <person name="Worley K.C."/>
            <person name="Rives C.M."/>
            <person name="Gorrell J.H."/>
            <person name="Metzker M.L."/>
            <person name="Naylor S.L."/>
            <person name="Kucherlapati R.S."/>
            <person name="Nelson D.L."/>
            <person name="Weinstock G.M."/>
            <person name="Sakaki Y."/>
            <person name="Fujiyama A."/>
            <person name="Hattori M."/>
            <person name="Yada T."/>
            <person name="Toyoda A."/>
            <person name="Itoh T."/>
            <person name="Kawagoe C."/>
            <person name="Watanabe H."/>
            <person name="Totoki Y."/>
            <person name="Taylor T."/>
            <person name="Weissenbach J."/>
            <person name="Heilig R."/>
            <person name="Saurin W."/>
            <person name="Artiguenave F."/>
            <person name="Brottier P."/>
            <person name="Bruls T."/>
            <person name="Pelletier E."/>
            <person name="Robert C."/>
            <person name="Wincker P."/>
            <person name="Smith D.R."/>
            <person name="Doucette-Stamm L."/>
            <person name="Rubenfield M."/>
            <person name="Weinstock K."/>
            <person name="Lee H.M."/>
            <person name="Dubois J."/>
            <person name="Rosenthal A."/>
            <person name="Platzer M."/>
            <person name="Nyakatura G."/>
            <person name="Taudien S."/>
            <person name="Rump A."/>
            <person name="Yang H."/>
            <person name="Yu J."/>
            <person name="Wang J."/>
            <person name="Huang G."/>
            <person name="Gu J."/>
            <person name="Hood L."/>
            <person name="Rowen L."/>
            <person name="Madan A."/>
            <person name="Qin S."/>
            <person name="Davis R.W."/>
            <person name="Federspiel N.A."/>
            <person name="Abola A.P."/>
            <person name="Proctor M.J."/>
            <person name="Myers R.M."/>
            <person name="Schmutz J."/>
            <person name="Dickson M."/>
            <person name="Grimwood J."/>
            <person name="Cox D.R."/>
            <person name="Olson M.V."/>
            <person name="Kaul R."/>
            <person name="Raymond C."/>
            <person name="Shimizu N."/>
            <person name="Kawasaki K."/>
            <person name="Minoshima S."/>
            <person name="Evans G.A."/>
            <person name="Athanasiou M."/>
            <person name="Schultz R."/>
            <person name="Roe B.A."/>
            <person name="Chen F."/>
            <person name="Pan H."/>
            <person name="Ramser J."/>
            <person name="Lehrach H."/>
            <person name="Reinhardt R."/>
            <person name="McCombie W.R."/>
            <person name="de la Bastide M."/>
            <person name="Dedhia N."/>
            <person name="Blocker H."/>
            <person name="Hornischer K."/>
            <person name="Nordsiek G."/>
            <person name="Agarwala R."/>
            <person name="Aravind L."/>
            <person name="Bailey J.A."/>
            <person name="Bateman A."/>
            <person name="Batzoglou S."/>
            <person name="Birney E."/>
            <person name="Bork P."/>
            <person name="Brown D.G."/>
            <person name="Burge C.B."/>
            <person name="Cerutti L."/>
            <person name="Chen H.C."/>
            <person name="Church D."/>
            <person name="Clamp M."/>
            <person name="Copley R.R."/>
            <person name="Doerks T."/>
            <person name="Eddy S.R."/>
            <person name="Eichler E.E."/>
            <person name="Furey T.S."/>
            <person name="Galagan J."/>
            <person name="Gilbert J.G."/>
            <person name="Harmon C."/>
            <person name="Hayashizaki Y."/>
            <person name="Haussler D."/>
            <person name="Hermjakob H."/>
            <person name="Hokamp K."/>
            <person name="Jang W."/>
            <person name="Johnson L.S."/>
            <person name="Jones T.A."/>
            <person name="Kasif S."/>
            <person name="Kaspryzk A."/>
            <person name="Kennedy S."/>
            <person name="Kent W.J."/>
            <person name="Kitts P."/>
            <person name="Koonin E.V."/>
            <person name="Korf I."/>
            <person name="Kulp D."/>
            <person name="Lancet D."/>
            <person name="Lowe T.M."/>
            <person name="McLysaght A."/>
            <person name="Mikkelsen T."/>
            <person name="Moran J.V."/>
            <person name="Mulder N."/>
            <person name="Pollara V.J."/>
            <person name="Ponting C.P."/>
            <person name="Schuler G."/>
            <person name="Schultz J."/>
            <person name="Slater G."/>
            <person name="Smit A.F."/>
            <person name="Stupka E."/>
            <person name="Szustakowski J."/>
            <person name="Thierry-Mieg D."/>
            <person name="Thierry-Mieg J."/>
            <person name="Wagner L."/>
            <person name="Wallis J."/>
            <person name="Wheeler R."/>
            <person name="Williams A."/>
            <person name="Wolf Y.I."/>
            <person name="Wolfe K.H."/>
            <person name="Yang S.P."/>
            <person name="Yeh R.F."/>
            <person name="Collins F."/>
            <person name="Guyer M.S."/>
            <person name="Peterson J."/>
            <person name="Felsenfeld A."/>
            <person name="Wetterstrand K.A."/>
            <person name="Patrinos A."/>
            <person name="Morgan M.J."/>
            <person name="de Jong P."/>
            <person name="Catanese J.J."/>
            <person name="Osoegawa K."/>
            <person name="Shizuya H."/>
            <person name="Choi S."/>
            <person name="Chen Y.J."/>
        </authorList>
    </citation>
    <scope>NUCLEOTIDE SEQUENCE [LARGE SCALE GENOMIC DNA]</scope>
</reference>
<dbReference type="AlphaFoldDB" id="A0A804HLJ6"/>
<dbReference type="OpenTargets" id="ENSG00000138095"/>
<reference evidence="1 2" key="2">
    <citation type="journal article" date="2004" name="Nature">
        <title>Finishing the euchromatic sequence of the human genome.</title>
        <authorList>
            <consortium name="International Human Genome Sequencing Consortium"/>
        </authorList>
    </citation>
    <scope>NUCLEOTIDE SEQUENCE [LARGE SCALE GENOMIC DNA]</scope>
</reference>
<evidence type="ECO:0000313" key="1">
    <source>
        <dbReference type="Ensembl" id="ENSP00000508384.1"/>
    </source>
</evidence>
<dbReference type="HGNC" id="HGNC:15714">
    <property type="gene designation" value="LRPPRC"/>
</dbReference>
<proteinExistence type="evidence at protein level"/>
<dbReference type="Ensembl" id="ENST00000684306.1">
    <property type="protein sequence ID" value="ENSP00000508384.1"/>
    <property type="gene ID" value="ENSG00000138095.21"/>
</dbReference>
<accession>A0A804HLJ6</accession>
<dbReference type="Ensembl" id="ENST00000684306.1">
    <property type="protein sequence ID" value="ENSP00000508384.1"/>
    <property type="gene ID" value="ENSG00000138095.20"/>
</dbReference>
<dbReference type="OrthoDB" id="185373at2759"/>
<dbReference type="Proteomes" id="UP000005640">
    <property type="component" value="Chromosome 2"/>
</dbReference>
<keyword evidence="2" id="KW-1185">Reference proteome</keyword>
<reference evidence="1 2" key="3">
    <citation type="journal article" date="2005" name="Nature">
        <title>Generation and annotation of the DNA sequences of human chromosomes 2 and 4.</title>
        <authorList>
            <person name="Hillier L.W."/>
            <person name="Graves T.A."/>
            <person name="Fulton R.S."/>
            <person name="Fulton L.A."/>
            <person name="Pepin K.H."/>
            <person name="Minx P."/>
            <person name="Wagner-McPherson C."/>
            <person name="Layman D."/>
            <person name="Wylie K."/>
            <person name="Sekhon M."/>
            <person name="Becker M.C."/>
            <person name="Fewell G.A."/>
            <person name="Delehaunty K.D."/>
            <person name="Miner T.L."/>
            <person name="Nash W.E."/>
            <person name="Kremitzki C."/>
            <person name="Oddy L."/>
            <person name="Du H."/>
            <person name="Sun H."/>
            <person name="Bradshaw-Cordum H."/>
            <person name="Ali J."/>
            <person name="Carter J."/>
            <person name="Cordes M."/>
            <person name="Harris A."/>
            <person name="Isak A."/>
            <person name="van Brunt A."/>
            <person name="Nguyen C."/>
            <person name="Du F."/>
            <person name="Courtney L."/>
            <person name="Kalicki J."/>
            <person name="Ozersky P."/>
            <person name="Abbott S."/>
            <person name="Armstrong J."/>
            <person name="Belter E.A."/>
            <person name="Caruso L."/>
            <person name="Cedroni M."/>
            <person name="Cotton M."/>
            <person name="Davidson T."/>
            <person name="Desai A."/>
            <person name="Elliott G."/>
            <person name="Erb T."/>
            <person name="Fronick C."/>
            <person name="Gaige T."/>
            <person name="Haakenson W."/>
            <person name="Haglund K."/>
            <person name="Holmes A."/>
            <person name="Harkins R."/>
            <person name="Kim K."/>
            <person name="Kruchowski S.S."/>
            <person name="Strong C.M."/>
            <person name="Grewal N."/>
            <person name="Goyea E."/>
            <person name="Hou S."/>
            <person name="Levy A."/>
            <person name="Martinka S."/>
            <person name="Mead K."/>
            <person name="McLellan M.D."/>
            <person name="Meyer R."/>
            <person name="Randall-Maher J."/>
            <person name="Tomlinson C."/>
            <person name="Dauphin-Kohlberg S."/>
            <person name="Kozlowicz-Reilly A."/>
            <person name="Shah N."/>
            <person name="Swearengen-Shahid S."/>
            <person name="Snider J."/>
            <person name="Strong J.T."/>
            <person name="Thompson J."/>
            <person name="Yoakum M."/>
            <person name="Leonard S."/>
            <person name="Pearman C."/>
            <person name="Trani L."/>
            <person name="Radionenko M."/>
            <person name="Waligorski J.E."/>
            <person name="Wang C."/>
            <person name="Rock S.M."/>
            <person name="Tin-Wollam A.M."/>
            <person name="Maupin R."/>
            <person name="Latreille P."/>
            <person name="Wendl M.C."/>
            <person name="Yang S.P."/>
            <person name="Pohl C."/>
            <person name="Wallis J.W."/>
            <person name="Spieth J."/>
            <person name="Bieri T.A."/>
            <person name="Berkowicz N."/>
            <person name="Nelson J.O."/>
            <person name="Osborne J."/>
            <person name="Ding L."/>
            <person name="Meyer R."/>
            <person name="Sabo A."/>
            <person name="Shotland Y."/>
            <person name="Sinha P."/>
            <person name="Wohldmann P.E."/>
            <person name="Cook L.L."/>
            <person name="Hickenbotham M.T."/>
            <person name="Eldred J."/>
            <person name="Williams D."/>
            <person name="Jones T.A."/>
            <person name="She X."/>
            <person name="Ciccarelli F.D."/>
            <person name="Izaurralde E."/>
            <person name="Taylor J."/>
            <person name="Schmutz J."/>
            <person name="Myers R.M."/>
            <person name="Cox D.R."/>
            <person name="Huang X."/>
            <person name="McPherson J.D."/>
            <person name="Mardis E.R."/>
            <person name="Clifton S.W."/>
            <person name="Warren W.C."/>
            <person name="Chinwalla A.T."/>
            <person name="Eddy S.R."/>
            <person name="Marra M.A."/>
            <person name="Ovcharenko I."/>
            <person name="Furey T.S."/>
            <person name="Miller W."/>
            <person name="Eichler E.E."/>
            <person name="Bork P."/>
            <person name="Suyama M."/>
            <person name="Torrents D."/>
            <person name="Waterston R.H."/>
            <person name="Wilson R.K."/>
        </authorList>
    </citation>
    <scope>NUCLEOTIDE SEQUENCE [LARGE SCALE GENOMIC DNA]</scope>
</reference>
<dbReference type="GeneTree" id="ENSGT00960000186682"/>
<organism evidence="1 2">
    <name type="scientific">Homo sapiens</name>
    <name type="common">Human</name>
    <dbReference type="NCBI Taxonomy" id="9606"/>
    <lineage>
        <taxon>Eukaryota</taxon>
        <taxon>Metazoa</taxon>
        <taxon>Chordata</taxon>
        <taxon>Craniata</taxon>
        <taxon>Vertebrata</taxon>
        <taxon>Euteleostomi</taxon>
        <taxon>Mammalia</taxon>
        <taxon>Eutheria</taxon>
        <taxon>Euarchontoglires</taxon>
        <taxon>Primates</taxon>
        <taxon>Haplorrhini</taxon>
        <taxon>Catarrhini</taxon>
        <taxon>Hominidae</taxon>
        <taxon>Homo</taxon>
    </lineage>
</organism>
<name>A0A804HLJ6_HUMAN</name>
<gene>
    <name evidence="1" type="primary">LRPPRC</name>
</gene>
<evidence type="ECO:0007829" key="3">
    <source>
        <dbReference type="PeptideAtlas" id="A0A804HLJ6"/>
    </source>
</evidence>